<evidence type="ECO:0000256" key="5">
    <source>
        <dbReference type="SAM" id="Phobius"/>
    </source>
</evidence>
<dbReference type="AlphaFoldDB" id="A0A9X3Z7U1"/>
<sequence length="69" mass="8264">MIKEIDFFGLYLTPMLAWMILTFGIWLLVCRILEYVDAYRFVWHRSLFNVALYVILLGGVTYVLPRILY</sequence>
<keyword evidence="1" id="KW-1003">Cell membrane</keyword>
<dbReference type="Pfam" id="PF07869">
    <property type="entry name" value="DUF1656"/>
    <property type="match status" value="1"/>
</dbReference>
<dbReference type="EMBL" id="JANWOI010000003">
    <property type="protein sequence ID" value="MDA5194388.1"/>
    <property type="molecule type" value="Genomic_DNA"/>
</dbReference>
<keyword evidence="3 5" id="KW-1133">Transmembrane helix</keyword>
<comment type="caution">
    <text evidence="6">The sequence shown here is derived from an EMBL/GenBank/DDBJ whole genome shotgun (WGS) entry which is preliminary data.</text>
</comment>
<evidence type="ECO:0000256" key="3">
    <source>
        <dbReference type="ARBA" id="ARBA00022989"/>
    </source>
</evidence>
<keyword evidence="4 5" id="KW-0472">Membrane</keyword>
<evidence type="ECO:0000256" key="2">
    <source>
        <dbReference type="ARBA" id="ARBA00022692"/>
    </source>
</evidence>
<evidence type="ECO:0000256" key="4">
    <source>
        <dbReference type="ARBA" id="ARBA00023136"/>
    </source>
</evidence>
<feature type="transmembrane region" description="Helical" evidence="5">
    <location>
        <begin position="7"/>
        <end position="29"/>
    </location>
</feature>
<feature type="transmembrane region" description="Helical" evidence="5">
    <location>
        <begin position="41"/>
        <end position="64"/>
    </location>
</feature>
<reference evidence="6" key="2">
    <citation type="journal article" date="2023" name="Syst. Appl. Microbiol.">
        <title>Govania unica gen. nov., sp. nov., a rare biosphere bacterium that represents a novel family in the class Alphaproteobacteria.</title>
        <authorList>
            <person name="Vandamme P."/>
            <person name="Peeters C."/>
            <person name="Hettiarachchi A."/>
            <person name="Cnockaert M."/>
            <person name="Carlier A."/>
        </authorList>
    </citation>
    <scope>NUCLEOTIDE SEQUENCE</scope>
    <source>
        <strain evidence="6">LMG 31809</strain>
    </source>
</reference>
<dbReference type="RefSeq" id="WP_274944091.1">
    <property type="nucleotide sequence ID" value="NZ_JANWOI010000003.1"/>
</dbReference>
<reference evidence="6" key="1">
    <citation type="submission" date="2022-08" db="EMBL/GenBank/DDBJ databases">
        <authorList>
            <person name="Vandamme P."/>
            <person name="Hettiarachchi A."/>
            <person name="Peeters C."/>
            <person name="Cnockaert M."/>
            <person name="Carlier A."/>
        </authorList>
    </citation>
    <scope>NUCLEOTIDE SEQUENCE</scope>
    <source>
        <strain evidence="6">LMG 31809</strain>
    </source>
</reference>
<dbReference type="InterPro" id="IPR012451">
    <property type="entry name" value="DUF1656"/>
</dbReference>
<organism evidence="6 7">
    <name type="scientific">Govanella unica</name>
    <dbReference type="NCBI Taxonomy" id="2975056"/>
    <lineage>
        <taxon>Bacteria</taxon>
        <taxon>Pseudomonadati</taxon>
        <taxon>Pseudomonadota</taxon>
        <taxon>Alphaproteobacteria</taxon>
        <taxon>Emcibacterales</taxon>
        <taxon>Govanellaceae</taxon>
        <taxon>Govanella</taxon>
    </lineage>
</organism>
<gene>
    <name evidence="6" type="ORF">NYP16_10540</name>
</gene>
<evidence type="ECO:0000313" key="6">
    <source>
        <dbReference type="EMBL" id="MDA5194388.1"/>
    </source>
</evidence>
<keyword evidence="2 5" id="KW-0812">Transmembrane</keyword>
<protein>
    <submittedName>
        <fullName evidence="6">DUF1656 domain-containing protein</fullName>
    </submittedName>
</protein>
<keyword evidence="7" id="KW-1185">Reference proteome</keyword>
<proteinExistence type="predicted"/>
<evidence type="ECO:0000313" key="7">
    <source>
        <dbReference type="Proteomes" id="UP001141619"/>
    </source>
</evidence>
<evidence type="ECO:0000256" key="1">
    <source>
        <dbReference type="ARBA" id="ARBA00022475"/>
    </source>
</evidence>
<dbReference type="Proteomes" id="UP001141619">
    <property type="component" value="Unassembled WGS sequence"/>
</dbReference>
<accession>A0A9X3Z7U1</accession>
<name>A0A9X3Z7U1_9PROT</name>